<dbReference type="GO" id="GO:0006547">
    <property type="term" value="P:L-histidine metabolic process"/>
    <property type="evidence" value="ECO:0007669"/>
    <property type="project" value="UniProtKB-UniRule"/>
</dbReference>
<keyword evidence="2" id="KW-0238">DNA-binding</keyword>
<sequence length="245" mass="27520">MLKYNTPTPNATMNTDTPIFQRIKDHITHQIETGAWVEGDLIPSEMTLTKAFNTSRMTVNRALRELTAELILVRRQGAGTYVAAQKVQSTLVEIRNIADEITVRGHEHHAELHRLESVAATDKLAAQLDIQAGQMVYHSTMVHFENAIPIQVEERWVNPAVAPDYLTQDFNQITPNAYLMQAAPLQGMNYKLEALLPTDAIAQMLRIPTSQPCLVLQRSTRSANKVASFAIMWHAGNRYRFVGSD</sequence>
<reference evidence="7" key="1">
    <citation type="submission" date="2018-07" db="EMBL/GenBank/DDBJ databases">
        <authorList>
            <person name="Kim H."/>
        </authorList>
    </citation>
    <scope>NUCLEOTIDE SEQUENCE [LARGE SCALE GENOMIC DNA]</scope>
    <source>
        <strain evidence="7">F02</strain>
    </source>
</reference>
<dbReference type="SUPFAM" id="SSF64288">
    <property type="entry name" value="Chorismate lyase-like"/>
    <property type="match status" value="1"/>
</dbReference>
<dbReference type="FunFam" id="1.10.10.10:FF:000079">
    <property type="entry name" value="GntR family transcriptional regulator"/>
    <property type="match status" value="1"/>
</dbReference>
<protein>
    <recommendedName>
        <fullName evidence="4">Histidine utilization repressor</fullName>
    </recommendedName>
</protein>
<gene>
    <name evidence="6" type="primary">mngR</name>
    <name evidence="6" type="ORF">DTO96_101882</name>
</gene>
<organism evidence="6 7">
    <name type="scientific">Ephemeroptericola cinctiostellae</name>
    <dbReference type="NCBI Taxonomy" id="2268024"/>
    <lineage>
        <taxon>Bacteria</taxon>
        <taxon>Pseudomonadati</taxon>
        <taxon>Pseudomonadota</taxon>
        <taxon>Betaproteobacteria</taxon>
        <taxon>Burkholderiales</taxon>
        <taxon>Burkholderiaceae</taxon>
        <taxon>Ephemeroptericola</taxon>
    </lineage>
</organism>
<dbReference type="InterPro" id="IPR050679">
    <property type="entry name" value="Bact_HTH_transcr_reg"/>
</dbReference>
<dbReference type="InterPro" id="IPR000524">
    <property type="entry name" value="Tscrpt_reg_HTH_GntR"/>
</dbReference>
<dbReference type="SMART" id="SM00345">
    <property type="entry name" value="HTH_GNTR"/>
    <property type="match status" value="1"/>
</dbReference>
<dbReference type="GO" id="GO:0003677">
    <property type="term" value="F:DNA binding"/>
    <property type="evidence" value="ECO:0007669"/>
    <property type="project" value="UniProtKB-UniRule"/>
</dbReference>
<dbReference type="InterPro" id="IPR036388">
    <property type="entry name" value="WH-like_DNA-bd_sf"/>
</dbReference>
<dbReference type="Proteomes" id="UP000252182">
    <property type="component" value="Chromosome"/>
</dbReference>
<dbReference type="EMBL" id="CP031124">
    <property type="protein sequence ID" value="AXF86141.1"/>
    <property type="molecule type" value="Genomic_DNA"/>
</dbReference>
<dbReference type="Gene3D" id="3.40.1410.10">
    <property type="entry name" value="Chorismate lyase-like"/>
    <property type="match status" value="1"/>
</dbReference>
<dbReference type="PROSITE" id="PS50949">
    <property type="entry name" value="HTH_GNTR"/>
    <property type="match status" value="1"/>
</dbReference>
<accession>A0A345DCQ3</accession>
<proteinExistence type="predicted"/>
<evidence type="ECO:0000256" key="1">
    <source>
        <dbReference type="ARBA" id="ARBA00023015"/>
    </source>
</evidence>
<dbReference type="PANTHER" id="PTHR44846:SF16">
    <property type="entry name" value="TRANSCRIPTIONAL REGULATOR PHNF-RELATED"/>
    <property type="match status" value="1"/>
</dbReference>
<dbReference type="InterPro" id="IPR010248">
    <property type="entry name" value="His_ut_repres"/>
</dbReference>
<dbReference type="GO" id="GO:0003700">
    <property type="term" value="F:DNA-binding transcription factor activity"/>
    <property type="evidence" value="ECO:0007669"/>
    <property type="project" value="UniProtKB-UniRule"/>
</dbReference>
<dbReference type="InterPro" id="IPR011663">
    <property type="entry name" value="UTRA"/>
</dbReference>
<dbReference type="InterPro" id="IPR036390">
    <property type="entry name" value="WH_DNA-bd_sf"/>
</dbReference>
<dbReference type="AlphaFoldDB" id="A0A345DCQ3"/>
<evidence type="ECO:0000256" key="3">
    <source>
        <dbReference type="ARBA" id="ARBA00023163"/>
    </source>
</evidence>
<keyword evidence="1" id="KW-0805">Transcription regulation</keyword>
<feature type="domain" description="HTH gntR-type" evidence="5">
    <location>
        <begin position="17"/>
        <end position="85"/>
    </location>
</feature>
<evidence type="ECO:0000256" key="2">
    <source>
        <dbReference type="ARBA" id="ARBA00023125"/>
    </source>
</evidence>
<evidence type="ECO:0000256" key="4">
    <source>
        <dbReference type="NCBIfam" id="TIGR02018"/>
    </source>
</evidence>
<dbReference type="Pfam" id="PF07702">
    <property type="entry name" value="UTRA"/>
    <property type="match status" value="1"/>
</dbReference>
<keyword evidence="7" id="KW-1185">Reference proteome</keyword>
<name>A0A345DCQ3_9BURK</name>
<dbReference type="Pfam" id="PF00392">
    <property type="entry name" value="GntR"/>
    <property type="match status" value="1"/>
</dbReference>
<dbReference type="SMART" id="SM00866">
    <property type="entry name" value="UTRA"/>
    <property type="match status" value="1"/>
</dbReference>
<keyword evidence="3" id="KW-0804">Transcription</keyword>
<dbReference type="CDD" id="cd07377">
    <property type="entry name" value="WHTH_GntR"/>
    <property type="match status" value="1"/>
</dbReference>
<dbReference type="KEGG" id="hyf:DTO96_101882"/>
<evidence type="ECO:0000313" key="7">
    <source>
        <dbReference type="Proteomes" id="UP000252182"/>
    </source>
</evidence>
<dbReference type="GO" id="GO:0045892">
    <property type="term" value="P:negative regulation of DNA-templated transcription"/>
    <property type="evidence" value="ECO:0007669"/>
    <property type="project" value="UniProtKB-UniRule"/>
</dbReference>
<dbReference type="NCBIfam" id="TIGR02018">
    <property type="entry name" value="his_ut_repres"/>
    <property type="match status" value="1"/>
</dbReference>
<evidence type="ECO:0000313" key="6">
    <source>
        <dbReference type="EMBL" id="AXF86141.1"/>
    </source>
</evidence>
<dbReference type="SUPFAM" id="SSF46785">
    <property type="entry name" value="Winged helix' DNA-binding domain"/>
    <property type="match status" value="1"/>
</dbReference>
<evidence type="ECO:0000259" key="5">
    <source>
        <dbReference type="PROSITE" id="PS50949"/>
    </source>
</evidence>
<dbReference type="Gene3D" id="1.10.10.10">
    <property type="entry name" value="Winged helix-like DNA-binding domain superfamily/Winged helix DNA-binding domain"/>
    <property type="match status" value="1"/>
</dbReference>
<dbReference type="InterPro" id="IPR028978">
    <property type="entry name" value="Chorismate_lyase_/UTRA_dom_sf"/>
</dbReference>
<dbReference type="PANTHER" id="PTHR44846">
    <property type="entry name" value="MANNOSYL-D-GLYCERATE TRANSPORT/METABOLISM SYSTEM REPRESSOR MNGR-RELATED"/>
    <property type="match status" value="1"/>
</dbReference>
<dbReference type="PRINTS" id="PR00035">
    <property type="entry name" value="HTHGNTR"/>
</dbReference>